<keyword evidence="1" id="KW-1185">Reference proteome</keyword>
<gene>
    <name evidence="2" type="primary">LOC116292538</name>
</gene>
<dbReference type="AlphaFoldDB" id="A0A6P8HST4"/>
<dbReference type="RefSeq" id="XP_031555740.1">
    <property type="nucleotide sequence ID" value="XM_031699880.1"/>
</dbReference>
<feature type="non-terminal residue" evidence="2">
    <location>
        <position position="171"/>
    </location>
</feature>
<dbReference type="Proteomes" id="UP000515163">
    <property type="component" value="Unplaced"/>
</dbReference>
<dbReference type="KEGG" id="aten:116292538"/>
<dbReference type="InParanoid" id="A0A6P8HST4"/>
<name>A0A6P8HST4_ACTTE</name>
<reference evidence="2" key="1">
    <citation type="submission" date="2025-08" db="UniProtKB">
        <authorList>
            <consortium name="RefSeq"/>
        </authorList>
    </citation>
    <scope>IDENTIFICATION</scope>
</reference>
<evidence type="ECO:0000313" key="2">
    <source>
        <dbReference type="RefSeq" id="XP_031555740.1"/>
    </source>
</evidence>
<dbReference type="GeneID" id="116292538"/>
<sequence>MDGFSSDDAVDFSPPKKSIGKTVMKWIVVTKKKFVSAPRGSMWGDMKTSGEARYIGINTLWTAEMLMDQLRAVFPCLQSKERNQIRVFRTTSRGNIFTRLSEYLPNAKELLQLFKGTKSPRIYLYMKNSKGMINIFMNMCDVKKTMDFDIHIYISLIYISVTLISNTAING</sequence>
<accession>A0A6P8HST4</accession>
<protein>
    <submittedName>
        <fullName evidence="2">Uncharacterized protein LOC116292538</fullName>
    </submittedName>
</protein>
<evidence type="ECO:0000313" key="1">
    <source>
        <dbReference type="Proteomes" id="UP000515163"/>
    </source>
</evidence>
<dbReference type="OrthoDB" id="10351619at2759"/>
<organism evidence="1 2">
    <name type="scientific">Actinia tenebrosa</name>
    <name type="common">Australian red waratah sea anemone</name>
    <dbReference type="NCBI Taxonomy" id="6105"/>
    <lineage>
        <taxon>Eukaryota</taxon>
        <taxon>Metazoa</taxon>
        <taxon>Cnidaria</taxon>
        <taxon>Anthozoa</taxon>
        <taxon>Hexacorallia</taxon>
        <taxon>Actiniaria</taxon>
        <taxon>Actiniidae</taxon>
        <taxon>Actinia</taxon>
    </lineage>
</organism>
<proteinExistence type="predicted"/>